<dbReference type="RefSeq" id="WP_239677008.1">
    <property type="nucleotide sequence ID" value="NZ_CP070499.1"/>
</dbReference>
<evidence type="ECO:0000259" key="2">
    <source>
        <dbReference type="Pfam" id="PF09350"/>
    </source>
</evidence>
<evidence type="ECO:0000313" key="4">
    <source>
        <dbReference type="Proteomes" id="UP000662857"/>
    </source>
</evidence>
<dbReference type="EMBL" id="CP070499">
    <property type="protein sequence ID" value="QSB14848.1"/>
    <property type="molecule type" value="Genomic_DNA"/>
</dbReference>
<feature type="region of interest" description="Disordered" evidence="1">
    <location>
        <begin position="18"/>
        <end position="38"/>
    </location>
</feature>
<proteinExistence type="predicted"/>
<sequence length="133" mass="15048">MSGGGSFESLIDQQIRAAQERGEFDDLPGMGEPLPGRGRPDDELWWVRGWMQREGLSGESFLPASLRLAKELERLPGLVRDYPSEQRVRAAAQDLNDRIDQFRLAPSGPHVTLRKVDPDDLVAQWRAARRQRA</sequence>
<name>A0A895YLT7_9ACTN</name>
<dbReference type="Pfam" id="PF09350">
    <property type="entry name" value="DJC28_CD"/>
    <property type="match status" value="1"/>
</dbReference>
<gene>
    <name evidence="3" type="ORF">JQS43_00130</name>
</gene>
<protein>
    <submittedName>
        <fullName evidence="3">DUF1992 domain-containing protein</fullName>
    </submittedName>
</protein>
<accession>A0A895YLT7</accession>
<feature type="domain" description="DnaJ homologue subfamily C member 28 conserved" evidence="2">
    <location>
        <begin position="10"/>
        <end position="79"/>
    </location>
</feature>
<dbReference type="KEGG" id="nhy:JQS43_00130"/>
<dbReference type="Proteomes" id="UP000662857">
    <property type="component" value="Chromosome"/>
</dbReference>
<reference evidence="3" key="1">
    <citation type="submission" date="2021-02" db="EMBL/GenBank/DDBJ databases">
        <title>Natrosporangium hydrolyticum gen. nov., sp. nov, a haloalkaliphilic actinobacterium from a soda solonchak soil.</title>
        <authorList>
            <person name="Sorokin D.Y."/>
            <person name="Khijniak T.V."/>
            <person name="Zakharycheva A.P."/>
            <person name="Boueva O.V."/>
            <person name="Ariskina E.V."/>
            <person name="Hahnke R.L."/>
            <person name="Bunk B."/>
            <person name="Sproer C."/>
            <person name="Schumann P."/>
            <person name="Evtushenko L.I."/>
            <person name="Kublanov I.V."/>
        </authorList>
    </citation>
    <scope>NUCLEOTIDE SEQUENCE</scope>
    <source>
        <strain evidence="3">DSM 106523</strain>
    </source>
</reference>
<evidence type="ECO:0000313" key="3">
    <source>
        <dbReference type="EMBL" id="QSB14848.1"/>
    </source>
</evidence>
<dbReference type="InterPro" id="IPR018961">
    <property type="entry name" value="DnaJ_homolog_subfam-C_membr-28"/>
</dbReference>
<evidence type="ECO:0000256" key="1">
    <source>
        <dbReference type="SAM" id="MobiDB-lite"/>
    </source>
</evidence>
<dbReference type="AlphaFoldDB" id="A0A895YLT7"/>
<organism evidence="3 4">
    <name type="scientific">Natronosporangium hydrolyticum</name>
    <dbReference type="NCBI Taxonomy" id="2811111"/>
    <lineage>
        <taxon>Bacteria</taxon>
        <taxon>Bacillati</taxon>
        <taxon>Actinomycetota</taxon>
        <taxon>Actinomycetes</taxon>
        <taxon>Micromonosporales</taxon>
        <taxon>Micromonosporaceae</taxon>
        <taxon>Natronosporangium</taxon>
    </lineage>
</organism>
<keyword evidence="4" id="KW-1185">Reference proteome</keyword>